<dbReference type="RefSeq" id="WP_092779898.1">
    <property type="nucleotide sequence ID" value="NZ_FORA01000002.1"/>
</dbReference>
<gene>
    <name evidence="3" type="ORF">SAMN04488095_2070</name>
</gene>
<dbReference type="GO" id="GO:0016853">
    <property type="term" value="F:isomerase activity"/>
    <property type="evidence" value="ECO:0007669"/>
    <property type="project" value="UniProtKB-KW"/>
</dbReference>
<dbReference type="STRING" id="390807.SAMN04488095_2070"/>
<sequence>MGDLTFHVWDVFTDRPFAGNPLAIVEGADDLSDGQMLTLARQFNLSETIFLMAPRNAAHTARARIFFPTAEISFAGHPTSGAALFLAAQHGLTDITLEEEAGLVPVRVTDGTAQFTAPVIPHPHGGTLDPDLCARAIGLTSSGLGPHRPGAFAGGPAFVYLPVRDRKTLARARPVEPHWSDLMQSANVDSAWVYDPDLNARMFSPTAGIPEDPATGSASAILAAQLLANAALPEGTTTLTLHQGEDMGRPSTIWFEADVAGGRIKAVRIAGQAVPVAMGKIRIPG</sequence>
<proteinExistence type="inferred from homology"/>
<dbReference type="Pfam" id="PF02567">
    <property type="entry name" value="PhzC-PhzF"/>
    <property type="match status" value="1"/>
</dbReference>
<protein>
    <submittedName>
        <fullName evidence="3">Trans-2,3-dihydro-3-hydroxyanthranilate isomerase</fullName>
    </submittedName>
</protein>
<keyword evidence="4" id="KW-1185">Reference proteome</keyword>
<dbReference type="Gene3D" id="3.10.310.10">
    <property type="entry name" value="Diaminopimelate Epimerase, Chain A, domain 1"/>
    <property type="match status" value="2"/>
</dbReference>
<evidence type="ECO:0000313" key="4">
    <source>
        <dbReference type="Proteomes" id="UP000199110"/>
    </source>
</evidence>
<name>A0A1I3N7U2_9RHOB</name>
<reference evidence="3 4" key="1">
    <citation type="submission" date="2016-10" db="EMBL/GenBank/DDBJ databases">
        <authorList>
            <person name="de Groot N.N."/>
        </authorList>
    </citation>
    <scope>NUCLEOTIDE SEQUENCE [LARGE SCALE GENOMIC DNA]</scope>
    <source>
        <strain evidence="3 4">DSM 19073</strain>
    </source>
</reference>
<dbReference type="EMBL" id="FORA01000002">
    <property type="protein sequence ID" value="SFJ05110.1"/>
    <property type="molecule type" value="Genomic_DNA"/>
</dbReference>
<comment type="similarity">
    <text evidence="1">Belongs to the PhzF family.</text>
</comment>
<evidence type="ECO:0000256" key="2">
    <source>
        <dbReference type="PIRSR" id="PIRSR016184-1"/>
    </source>
</evidence>
<dbReference type="OrthoDB" id="9788221at2"/>
<dbReference type="NCBIfam" id="TIGR00654">
    <property type="entry name" value="PhzF_family"/>
    <property type="match status" value="1"/>
</dbReference>
<evidence type="ECO:0000313" key="3">
    <source>
        <dbReference type="EMBL" id="SFJ05110.1"/>
    </source>
</evidence>
<dbReference type="PANTHER" id="PTHR13774:SF32">
    <property type="entry name" value="ANTISENSE-ENHANCING SEQUENCE 1"/>
    <property type="match status" value="1"/>
</dbReference>
<feature type="active site" evidence="2">
    <location>
        <position position="47"/>
    </location>
</feature>
<dbReference type="InterPro" id="IPR003719">
    <property type="entry name" value="Phenazine_PhzF-like"/>
</dbReference>
<accession>A0A1I3N7U2</accession>
<organism evidence="3 4">
    <name type="scientific">Jannaschia pohangensis</name>
    <dbReference type="NCBI Taxonomy" id="390807"/>
    <lineage>
        <taxon>Bacteria</taxon>
        <taxon>Pseudomonadati</taxon>
        <taxon>Pseudomonadota</taxon>
        <taxon>Alphaproteobacteria</taxon>
        <taxon>Rhodobacterales</taxon>
        <taxon>Roseobacteraceae</taxon>
        <taxon>Jannaschia</taxon>
    </lineage>
</organism>
<dbReference type="AlphaFoldDB" id="A0A1I3N7U2"/>
<dbReference type="PANTHER" id="PTHR13774">
    <property type="entry name" value="PHENAZINE BIOSYNTHESIS PROTEIN"/>
    <property type="match status" value="1"/>
</dbReference>
<keyword evidence="3" id="KW-0413">Isomerase</keyword>
<dbReference type="GO" id="GO:0005737">
    <property type="term" value="C:cytoplasm"/>
    <property type="evidence" value="ECO:0007669"/>
    <property type="project" value="TreeGrafter"/>
</dbReference>
<dbReference type="PIRSF" id="PIRSF016184">
    <property type="entry name" value="PhzC_PhzF"/>
    <property type="match status" value="1"/>
</dbReference>
<evidence type="ECO:0000256" key="1">
    <source>
        <dbReference type="ARBA" id="ARBA00008270"/>
    </source>
</evidence>
<dbReference type="SUPFAM" id="SSF54506">
    <property type="entry name" value="Diaminopimelate epimerase-like"/>
    <property type="match status" value="1"/>
</dbReference>
<dbReference type="Proteomes" id="UP000199110">
    <property type="component" value="Unassembled WGS sequence"/>
</dbReference>